<evidence type="ECO:0000256" key="6">
    <source>
        <dbReference type="ARBA" id="ARBA00022840"/>
    </source>
</evidence>
<dbReference type="GO" id="GO:0000287">
    <property type="term" value="F:magnesium ion binding"/>
    <property type="evidence" value="ECO:0007669"/>
    <property type="project" value="InterPro"/>
</dbReference>
<evidence type="ECO:0000313" key="10">
    <source>
        <dbReference type="EMBL" id="PIE31098.1"/>
    </source>
</evidence>
<organism evidence="10 11">
    <name type="scientific">candidate division KSB3 bacterium</name>
    <dbReference type="NCBI Taxonomy" id="2044937"/>
    <lineage>
        <taxon>Bacteria</taxon>
        <taxon>candidate division KSB3</taxon>
    </lineage>
</organism>
<keyword evidence="1" id="KW-0963">Cytoplasm</keyword>
<dbReference type="GO" id="GO:0004141">
    <property type="term" value="F:dethiobiotin synthase activity"/>
    <property type="evidence" value="ECO:0007669"/>
    <property type="project" value="UniProtKB-UniRule"/>
</dbReference>
<keyword evidence="4" id="KW-0547">Nucleotide-binding</keyword>
<gene>
    <name evidence="10" type="primary">bioD</name>
    <name evidence="10" type="ORF">CSA56_19275</name>
</gene>
<dbReference type="GO" id="GO:0009102">
    <property type="term" value="P:biotin biosynthetic process"/>
    <property type="evidence" value="ECO:0007669"/>
    <property type="project" value="UniProtKB-UniRule"/>
</dbReference>
<dbReference type="PANTHER" id="PTHR43210:SF2">
    <property type="entry name" value="ATP-DEPENDENT DETHIOBIOTIN SYNTHETASE BIOD 2"/>
    <property type="match status" value="1"/>
</dbReference>
<accession>A0A2G6K5Y0</accession>
<keyword evidence="2" id="KW-0436">Ligase</keyword>
<comment type="caution">
    <text evidence="10">The sequence shown here is derived from an EMBL/GenBank/DDBJ whole genome shotgun (WGS) entry which is preliminary data.</text>
</comment>
<dbReference type="EMBL" id="PDSK01000192">
    <property type="protein sequence ID" value="PIE31098.1"/>
    <property type="molecule type" value="Genomic_DNA"/>
</dbReference>
<dbReference type="UniPathway" id="UPA00078"/>
<protein>
    <recommendedName>
        <fullName evidence="9">Dethiobiotin synthase</fullName>
        <ecNumber evidence="9">6.3.3.3</ecNumber>
    </recommendedName>
</protein>
<evidence type="ECO:0000256" key="4">
    <source>
        <dbReference type="ARBA" id="ARBA00022741"/>
    </source>
</evidence>
<dbReference type="NCBIfam" id="TIGR00347">
    <property type="entry name" value="bioD"/>
    <property type="match status" value="1"/>
</dbReference>
<dbReference type="Gene3D" id="3.40.50.300">
    <property type="entry name" value="P-loop containing nucleotide triphosphate hydrolases"/>
    <property type="match status" value="1"/>
</dbReference>
<reference evidence="10 11" key="1">
    <citation type="submission" date="2017-10" db="EMBL/GenBank/DDBJ databases">
        <title>Novel microbial diversity and functional potential in the marine mammal oral microbiome.</title>
        <authorList>
            <person name="Dudek N.K."/>
            <person name="Sun C.L."/>
            <person name="Burstein D."/>
            <person name="Kantor R.S."/>
            <person name="Aliaga Goltsman D.S."/>
            <person name="Bik E.M."/>
            <person name="Thomas B.C."/>
            <person name="Banfield J.F."/>
            <person name="Relman D.A."/>
        </authorList>
    </citation>
    <scope>NUCLEOTIDE SEQUENCE [LARGE SCALE GENOMIC DNA]</scope>
    <source>
        <strain evidence="10">DOLJORAL78_47_16</strain>
    </source>
</reference>
<name>A0A2G6K5Y0_9BACT</name>
<evidence type="ECO:0000313" key="11">
    <source>
        <dbReference type="Proteomes" id="UP000230821"/>
    </source>
</evidence>
<keyword evidence="3" id="KW-0479">Metal-binding</keyword>
<evidence type="ECO:0000256" key="1">
    <source>
        <dbReference type="ARBA" id="ARBA00022490"/>
    </source>
</evidence>
<dbReference type="SUPFAM" id="SSF52540">
    <property type="entry name" value="P-loop containing nucleoside triphosphate hydrolases"/>
    <property type="match status" value="1"/>
</dbReference>
<evidence type="ECO:0000256" key="2">
    <source>
        <dbReference type="ARBA" id="ARBA00022598"/>
    </source>
</evidence>
<dbReference type="PANTHER" id="PTHR43210">
    <property type="entry name" value="DETHIOBIOTIN SYNTHETASE"/>
    <property type="match status" value="1"/>
</dbReference>
<evidence type="ECO:0000256" key="9">
    <source>
        <dbReference type="NCBIfam" id="TIGR00347"/>
    </source>
</evidence>
<keyword evidence="6" id="KW-0067">ATP-binding</keyword>
<evidence type="ECO:0000256" key="5">
    <source>
        <dbReference type="ARBA" id="ARBA00022756"/>
    </source>
</evidence>
<dbReference type="Pfam" id="PF13500">
    <property type="entry name" value="AAA_26"/>
    <property type="match status" value="1"/>
</dbReference>
<proteinExistence type="predicted"/>
<keyword evidence="5" id="KW-0093">Biotin biosynthesis</keyword>
<dbReference type="AlphaFoldDB" id="A0A2G6K5Y0"/>
<sequence length="204" mass="22500">FTRKMVQTGCPESSEDILVHRRLMGIELTEEDRNGLSCPYLFAVPCSPHLAAELAGERIEPAGIAAATDMLLECYDTVLLEGAGGLSVPLTLDYTFADYLQEYNYPVILVSSPRLGSINHTLNALEILACRHIRLAAVVYNLHGFTANLKKAEQAMIADSRQVIRHYLQKLAMDAEIIDLCSPPQITRECKAAVERMLLRLAAG</sequence>
<dbReference type="CDD" id="cd03109">
    <property type="entry name" value="DTBS"/>
    <property type="match status" value="1"/>
</dbReference>
<dbReference type="EC" id="6.3.3.3" evidence="9"/>
<feature type="non-terminal residue" evidence="10">
    <location>
        <position position="1"/>
    </location>
</feature>
<evidence type="ECO:0000256" key="3">
    <source>
        <dbReference type="ARBA" id="ARBA00022723"/>
    </source>
</evidence>
<dbReference type="GO" id="GO:0005524">
    <property type="term" value="F:ATP binding"/>
    <property type="evidence" value="ECO:0007669"/>
    <property type="project" value="UniProtKB-KW"/>
</dbReference>
<keyword evidence="7" id="KW-0460">Magnesium</keyword>
<dbReference type="InterPro" id="IPR004472">
    <property type="entry name" value="DTB_synth_BioD"/>
</dbReference>
<evidence type="ECO:0000256" key="7">
    <source>
        <dbReference type="ARBA" id="ARBA00022842"/>
    </source>
</evidence>
<dbReference type="Proteomes" id="UP000230821">
    <property type="component" value="Unassembled WGS sequence"/>
</dbReference>
<comment type="catalytic activity">
    <reaction evidence="8">
        <text>(7R,8S)-8-amino-7-(carboxyamino)nonanoate + ATP = (4R,5S)-dethiobiotin + ADP + phosphate + H(+)</text>
        <dbReference type="Rhea" id="RHEA:63684"/>
        <dbReference type="ChEBI" id="CHEBI:15378"/>
        <dbReference type="ChEBI" id="CHEBI:30616"/>
        <dbReference type="ChEBI" id="CHEBI:43474"/>
        <dbReference type="ChEBI" id="CHEBI:149470"/>
        <dbReference type="ChEBI" id="CHEBI:149473"/>
        <dbReference type="ChEBI" id="CHEBI:456216"/>
    </reaction>
</comment>
<dbReference type="InterPro" id="IPR027417">
    <property type="entry name" value="P-loop_NTPase"/>
</dbReference>
<dbReference type="GO" id="GO:0005829">
    <property type="term" value="C:cytosol"/>
    <property type="evidence" value="ECO:0007669"/>
    <property type="project" value="TreeGrafter"/>
</dbReference>
<evidence type="ECO:0000256" key="8">
    <source>
        <dbReference type="ARBA" id="ARBA00047386"/>
    </source>
</evidence>